<feature type="region of interest" description="Disordered" evidence="1">
    <location>
        <begin position="1"/>
        <end position="137"/>
    </location>
</feature>
<sequence length="195" mass="20054">MTADQHQHTPGTTGSETDAVDEAHAVRSSVRRAARGMAHHEAEEALEKAQSEEDGGEQGAGGEDGEGGPVGPAVEEWERIVDLLTTHAGPYDPDSDPFVQGELTAHANRRAARRTEGNGNGNGKASDGTDAGEAGADDAGDTLLRALARTGVRDGAGSENESVVARIVQADPAAALAVSHWLDAAFAAGRARTED</sequence>
<feature type="compositionally biased region" description="Basic and acidic residues" evidence="1">
    <location>
        <begin position="38"/>
        <end position="51"/>
    </location>
</feature>
<feature type="compositionally biased region" description="Gly residues" evidence="1">
    <location>
        <begin position="57"/>
        <end position="70"/>
    </location>
</feature>
<comment type="caution">
    <text evidence="2">The sequence shown here is derived from an EMBL/GenBank/DDBJ whole genome shotgun (WGS) entry which is preliminary data.</text>
</comment>
<keyword evidence="3" id="KW-1185">Reference proteome</keyword>
<accession>A0ABW8C191</accession>
<name>A0ABW8C191_9ACTN</name>
<evidence type="ECO:0000313" key="2">
    <source>
        <dbReference type="EMBL" id="MFI9100190.1"/>
    </source>
</evidence>
<protein>
    <submittedName>
        <fullName evidence="2">Uncharacterized protein</fullName>
    </submittedName>
</protein>
<reference evidence="2 3" key="1">
    <citation type="submission" date="2024-10" db="EMBL/GenBank/DDBJ databases">
        <title>The Natural Products Discovery Center: Release of the First 8490 Sequenced Strains for Exploring Actinobacteria Biosynthetic Diversity.</title>
        <authorList>
            <person name="Kalkreuter E."/>
            <person name="Kautsar S.A."/>
            <person name="Yang D."/>
            <person name="Bader C.D."/>
            <person name="Teijaro C.N."/>
            <person name="Fluegel L."/>
            <person name="Davis C.M."/>
            <person name="Simpson J.R."/>
            <person name="Lauterbach L."/>
            <person name="Steele A.D."/>
            <person name="Gui C."/>
            <person name="Meng S."/>
            <person name="Li G."/>
            <person name="Viehrig K."/>
            <person name="Ye F."/>
            <person name="Su P."/>
            <person name="Kiefer A.F."/>
            <person name="Nichols A."/>
            <person name="Cepeda A.J."/>
            <person name="Yan W."/>
            <person name="Fan B."/>
            <person name="Jiang Y."/>
            <person name="Adhikari A."/>
            <person name="Zheng C.-J."/>
            <person name="Schuster L."/>
            <person name="Cowan T.M."/>
            <person name="Smanski M.J."/>
            <person name="Chevrette M.G."/>
            <person name="De Carvalho L.P.S."/>
            <person name="Shen B."/>
        </authorList>
    </citation>
    <scope>NUCLEOTIDE SEQUENCE [LARGE SCALE GENOMIC DNA]</scope>
    <source>
        <strain evidence="2 3">NPDC053399</strain>
    </source>
</reference>
<dbReference type="Proteomes" id="UP001614394">
    <property type="component" value="Unassembled WGS sequence"/>
</dbReference>
<organism evidence="2 3">
    <name type="scientific">Streptomyces fildesensis</name>
    <dbReference type="NCBI Taxonomy" id="375757"/>
    <lineage>
        <taxon>Bacteria</taxon>
        <taxon>Bacillati</taxon>
        <taxon>Actinomycetota</taxon>
        <taxon>Actinomycetes</taxon>
        <taxon>Kitasatosporales</taxon>
        <taxon>Streptomycetaceae</taxon>
        <taxon>Streptomyces</taxon>
    </lineage>
</organism>
<proteinExistence type="predicted"/>
<evidence type="ECO:0000256" key="1">
    <source>
        <dbReference type="SAM" id="MobiDB-lite"/>
    </source>
</evidence>
<dbReference type="RefSeq" id="WP_399645140.1">
    <property type="nucleotide sequence ID" value="NZ_JBITYG010000002.1"/>
</dbReference>
<gene>
    <name evidence="2" type="ORF">ACIGXA_06675</name>
</gene>
<dbReference type="EMBL" id="JBITYG010000002">
    <property type="protein sequence ID" value="MFI9100190.1"/>
    <property type="molecule type" value="Genomic_DNA"/>
</dbReference>
<evidence type="ECO:0000313" key="3">
    <source>
        <dbReference type="Proteomes" id="UP001614394"/>
    </source>
</evidence>